<dbReference type="GO" id="GO:0006412">
    <property type="term" value="P:translation"/>
    <property type="evidence" value="ECO:0007669"/>
    <property type="project" value="InterPro"/>
</dbReference>
<keyword evidence="4" id="KW-0542">Nucleomorph</keyword>
<evidence type="ECO:0000256" key="1">
    <source>
        <dbReference type="ARBA" id="ARBA00008427"/>
    </source>
</evidence>
<gene>
    <name evidence="4" type="ORF">HAN_3g449</name>
</gene>
<comment type="similarity">
    <text evidence="1">Belongs to the eukaryotic ribosomal protein eL21 family.</text>
</comment>
<evidence type="ECO:0000313" key="5">
    <source>
        <dbReference type="Proteomes" id="UP000243127"/>
    </source>
</evidence>
<dbReference type="InterPro" id="IPR036948">
    <property type="entry name" value="Ribosomal_eL21_sf"/>
</dbReference>
<dbReference type="PROSITE" id="PS01171">
    <property type="entry name" value="RIBOSOMAL_L21E"/>
    <property type="match status" value="1"/>
</dbReference>
<dbReference type="InterPro" id="IPR008991">
    <property type="entry name" value="Translation_prot_SH3-like_sf"/>
</dbReference>
<dbReference type="Gene3D" id="2.30.30.70">
    <property type="entry name" value="Ribosomal protein L21"/>
    <property type="match status" value="1"/>
</dbReference>
<keyword evidence="2" id="KW-0689">Ribosomal protein</keyword>
<dbReference type="PANTHER" id="PTHR20981">
    <property type="entry name" value="60S RIBOSOMAL PROTEIN L21"/>
    <property type="match status" value="1"/>
</dbReference>
<dbReference type="GO" id="GO:1990904">
    <property type="term" value="C:ribonucleoprotein complex"/>
    <property type="evidence" value="ECO:0007669"/>
    <property type="project" value="UniProtKB-KW"/>
</dbReference>
<sequence>MSRSGGKRSNTRYTFSQAFRNHGPQHTSTYLKNFKIGELVDIKVNSFVHKGMPFKYYHGKTGKIFNITRSSVGLKIFKVVGNRKILKKINVKIEHIKKSNSKTEFLERIKAKDCIRRSKKNKGEKIFNFPKKNLVFNQRHIVSFRKIKSFEPEPYCVIV</sequence>
<geneLocation type="nucleomorph" evidence="4"/>
<dbReference type="GO" id="GO:0005840">
    <property type="term" value="C:ribosome"/>
    <property type="evidence" value="ECO:0007669"/>
    <property type="project" value="UniProtKB-KW"/>
</dbReference>
<dbReference type="SUPFAM" id="SSF50104">
    <property type="entry name" value="Translation proteins SH3-like domain"/>
    <property type="match status" value="1"/>
</dbReference>
<dbReference type="InterPro" id="IPR018259">
    <property type="entry name" value="Ribosomal_eL21_CS"/>
</dbReference>
<name>A9BL68_HEMAN</name>
<keyword evidence="3" id="KW-0687">Ribonucleoprotein</keyword>
<evidence type="ECO:0000256" key="2">
    <source>
        <dbReference type="ARBA" id="ARBA00022980"/>
    </source>
</evidence>
<accession>A9BL68</accession>
<dbReference type="RefSeq" id="XP_001712576.1">
    <property type="nucleotide sequence ID" value="XM_001712524.1"/>
</dbReference>
<dbReference type="EMBL" id="CP000883">
    <property type="protein sequence ID" value="ABW98251.1"/>
    <property type="molecule type" value="Genomic_DNA"/>
</dbReference>
<evidence type="ECO:0000313" key="4">
    <source>
        <dbReference type="EMBL" id="ABW98251.1"/>
    </source>
</evidence>
<dbReference type="FunFam" id="2.30.30.70:FF:000001">
    <property type="entry name" value="60S ribosomal protein L21"/>
    <property type="match status" value="1"/>
</dbReference>
<evidence type="ECO:0000256" key="3">
    <source>
        <dbReference type="ARBA" id="ARBA00023274"/>
    </source>
</evidence>
<proteinExistence type="inferred from homology"/>
<dbReference type="InterPro" id="IPR001147">
    <property type="entry name" value="Ribosomal_eL21"/>
</dbReference>
<dbReference type="GO" id="GO:0003735">
    <property type="term" value="F:structural constituent of ribosome"/>
    <property type="evidence" value="ECO:0007669"/>
    <property type="project" value="InterPro"/>
</dbReference>
<dbReference type="Pfam" id="PF01157">
    <property type="entry name" value="Ribosomal_L21e"/>
    <property type="match status" value="1"/>
</dbReference>
<organism evidence="4 5">
    <name type="scientific">Hemiselmis andersenii</name>
    <name type="common">Cryptophyte alga</name>
    <dbReference type="NCBI Taxonomy" id="464988"/>
    <lineage>
        <taxon>Eukaryota</taxon>
        <taxon>Cryptophyceae</taxon>
        <taxon>Cryptomonadales</taxon>
        <taxon>Hemiselmidaceae</taxon>
        <taxon>Hemiselmis</taxon>
    </lineage>
</organism>
<reference evidence="4 5" key="1">
    <citation type="journal article" date="2007" name="Proc. Natl. Acad. Sci. U.S.A.">
        <title>Nucleomorph genome of Hemiselmis andersenii reveals complete intron loss and compaction as a driver of protein structure and function.</title>
        <authorList>
            <person name="Lane C.E."/>
            <person name="van den Heuvel K."/>
            <person name="Kozera C."/>
            <person name="Curtis B.A."/>
            <person name="Parsons B.J."/>
            <person name="Bowman S."/>
            <person name="Archibald J.M."/>
        </authorList>
    </citation>
    <scope>NUCLEOTIDE SEQUENCE [LARGE SCALE GENOMIC DNA]</scope>
    <source>
        <strain evidence="4 5">CCMP644</strain>
    </source>
</reference>
<dbReference type="GeneID" id="5739502"/>
<protein>
    <submittedName>
        <fullName evidence="4">Rpl21</fullName>
    </submittedName>
</protein>
<dbReference type="Proteomes" id="UP000243127">
    <property type="component" value="Nucleomorph 3"/>
</dbReference>
<dbReference type="AlphaFoldDB" id="A9BL68"/>